<dbReference type="SUPFAM" id="SSF55729">
    <property type="entry name" value="Acyl-CoA N-acyltransferases (Nat)"/>
    <property type="match status" value="1"/>
</dbReference>
<keyword evidence="4" id="KW-1185">Reference proteome</keyword>
<evidence type="ECO:0000313" key="3">
    <source>
        <dbReference type="EMBL" id="ABI88095.1"/>
    </source>
</evidence>
<evidence type="ECO:0000313" key="4">
    <source>
        <dbReference type="Proteomes" id="UP000000662"/>
    </source>
</evidence>
<dbReference type="CDD" id="cd04301">
    <property type="entry name" value="NAT_SF"/>
    <property type="match status" value="1"/>
</dbReference>
<keyword evidence="2" id="KW-0012">Acyltransferase</keyword>
<dbReference type="Gene3D" id="3.40.630.30">
    <property type="match status" value="1"/>
</dbReference>
<keyword evidence="1" id="KW-0808">Transferase</keyword>
<gene>
    <name evidence="3" type="ordered locus">Bamb_2539</name>
</gene>
<dbReference type="RefSeq" id="WP_011657701.1">
    <property type="nucleotide sequence ID" value="NC_008390.1"/>
</dbReference>
<reference evidence="3" key="1">
    <citation type="submission" date="2009-01" db="EMBL/GenBank/DDBJ databases">
        <title>Complete sequence of Chromosome 1 of Burkholderia cepacia AMMD.</title>
        <authorList>
            <consortium name="US DOE Joint Genome Institute"/>
            <person name="Copeland A."/>
            <person name="Lucas S."/>
            <person name="Lapidus A."/>
            <person name="Barry K."/>
            <person name="Detter J.C."/>
            <person name="Glavina del Rio T."/>
            <person name="Hammon N."/>
            <person name="Israni S."/>
            <person name="Pitluck S."/>
            <person name="Bruce D."/>
            <person name="Chain P."/>
            <person name="Malfatti S."/>
            <person name="Shin M."/>
            <person name="Vergez L."/>
            <person name="Schmutz J."/>
            <person name="Larimer F."/>
            <person name="Land M."/>
            <person name="Hauser L."/>
            <person name="Kyrpides N."/>
            <person name="Kim E."/>
            <person name="Parke J."/>
            <person name="Coenye T."/>
            <person name="Konstantinidis K."/>
            <person name="Ramette A."/>
            <person name="Tiedje J."/>
            <person name="Richardson P."/>
        </authorList>
    </citation>
    <scope>NUCLEOTIDE SEQUENCE [LARGE SCALE GENOMIC DNA]</scope>
    <source>
        <strain evidence="3">AMMD</strain>
    </source>
</reference>
<name>Q0BCM8_BURCM</name>
<evidence type="ECO:0000256" key="2">
    <source>
        <dbReference type="ARBA" id="ARBA00023315"/>
    </source>
</evidence>
<protein>
    <submittedName>
        <fullName evidence="3">GCN5-related N-acetyltransferase</fullName>
    </submittedName>
</protein>
<dbReference type="AlphaFoldDB" id="Q0BCM8"/>
<dbReference type="GO" id="GO:0016747">
    <property type="term" value="F:acyltransferase activity, transferring groups other than amino-acyl groups"/>
    <property type="evidence" value="ECO:0007669"/>
    <property type="project" value="InterPro"/>
</dbReference>
<dbReference type="Pfam" id="PF00583">
    <property type="entry name" value="Acetyltransf_1"/>
    <property type="match status" value="1"/>
</dbReference>
<dbReference type="InterPro" id="IPR016181">
    <property type="entry name" value="Acyl_CoA_acyltransferase"/>
</dbReference>
<dbReference type="GeneID" id="93085255"/>
<evidence type="ECO:0000256" key="1">
    <source>
        <dbReference type="ARBA" id="ARBA00022679"/>
    </source>
</evidence>
<dbReference type="PROSITE" id="PS51186">
    <property type="entry name" value="GNAT"/>
    <property type="match status" value="1"/>
</dbReference>
<dbReference type="PATRIC" id="fig|339670.21.peg.2368"/>
<proteinExistence type="predicted"/>
<organism evidence="3 4">
    <name type="scientific">Burkholderia ambifaria (strain ATCC BAA-244 / DSM 16087 / CCUG 44356 / LMG 19182 / AMMD)</name>
    <name type="common">Burkholderia cepacia (strain AMMD)</name>
    <dbReference type="NCBI Taxonomy" id="339670"/>
    <lineage>
        <taxon>Bacteria</taxon>
        <taxon>Pseudomonadati</taxon>
        <taxon>Pseudomonadota</taxon>
        <taxon>Betaproteobacteria</taxon>
        <taxon>Burkholderiales</taxon>
        <taxon>Burkholderiaceae</taxon>
        <taxon>Burkholderia</taxon>
        <taxon>Burkholderia cepacia complex</taxon>
    </lineage>
</organism>
<dbReference type="eggNOG" id="COG0456">
    <property type="taxonomic scope" value="Bacteria"/>
</dbReference>
<dbReference type="PANTHER" id="PTHR43877">
    <property type="entry name" value="AMINOALKYLPHOSPHONATE N-ACETYLTRANSFERASE-RELATED-RELATED"/>
    <property type="match status" value="1"/>
</dbReference>
<accession>Q0BCM8</accession>
<dbReference type="InterPro" id="IPR050832">
    <property type="entry name" value="Bact_Acetyltransf"/>
</dbReference>
<sequence length="155" mass="16788">MDAAADTVADAIAIRPFERADTDAVLAVWRDAFPQYDEAGAPPHRDPLRSIELKLATQPELFFVATCGARVVGTLMAGFDGHRGWLYSFGVSNDARRLGIGRALIAHAERALAARGCLKINLQVLPGNDDACRFYAALGYRVEERISFGKTLPAA</sequence>
<dbReference type="EMBL" id="CP000440">
    <property type="protein sequence ID" value="ABI88095.1"/>
    <property type="molecule type" value="Genomic_DNA"/>
</dbReference>
<dbReference type="KEGG" id="bam:Bamb_2539"/>
<dbReference type="NCBIfam" id="NF002959">
    <property type="entry name" value="PRK03624.1"/>
    <property type="match status" value="1"/>
</dbReference>
<dbReference type="Proteomes" id="UP000000662">
    <property type="component" value="Chromosome 1"/>
</dbReference>
<dbReference type="InterPro" id="IPR000182">
    <property type="entry name" value="GNAT_dom"/>
</dbReference>